<dbReference type="PANTHER" id="PTHR42862">
    <property type="entry name" value="DELTA-1-PYRROLINE-5-CARBOXYLATE DEHYDROGENASE 1, ISOFORM A-RELATED"/>
    <property type="match status" value="1"/>
</dbReference>
<dbReference type="GO" id="GO:0009898">
    <property type="term" value="C:cytoplasmic side of plasma membrane"/>
    <property type="evidence" value="ECO:0007669"/>
    <property type="project" value="TreeGrafter"/>
</dbReference>
<gene>
    <name evidence="6" type="ORF">D9V34_17290</name>
</gene>
<keyword evidence="7" id="KW-1185">Reference proteome</keyword>
<dbReference type="GO" id="GO:0004657">
    <property type="term" value="F:proline dehydrogenase activity"/>
    <property type="evidence" value="ECO:0007669"/>
    <property type="project" value="UniProtKB-ARBA"/>
</dbReference>
<dbReference type="InterPro" id="IPR029041">
    <property type="entry name" value="FAD-linked_oxidoreductase-like"/>
</dbReference>
<dbReference type="InterPro" id="IPR050485">
    <property type="entry name" value="Proline_metab_enzyme"/>
</dbReference>
<dbReference type="InterPro" id="IPR016163">
    <property type="entry name" value="Ald_DH_C"/>
</dbReference>
<dbReference type="Gene3D" id="3.20.20.220">
    <property type="match status" value="1"/>
</dbReference>
<feature type="domain" description="Proline dehydrogenase" evidence="5">
    <location>
        <begin position="156"/>
        <end position="436"/>
    </location>
</feature>
<dbReference type="Gene3D" id="3.40.605.10">
    <property type="entry name" value="Aldehyde Dehydrogenase, Chain A, domain 1"/>
    <property type="match status" value="1"/>
</dbReference>
<dbReference type="InterPro" id="IPR016161">
    <property type="entry name" value="Ald_DH/histidinol_DH"/>
</dbReference>
<proteinExistence type="predicted"/>
<evidence type="ECO:0000256" key="3">
    <source>
        <dbReference type="SAM" id="MobiDB-lite"/>
    </source>
</evidence>
<reference evidence="6 7" key="1">
    <citation type="submission" date="2018-10" db="EMBL/GenBank/DDBJ databases">
        <authorList>
            <person name="Li J."/>
        </authorList>
    </citation>
    <scope>NUCLEOTIDE SEQUENCE [LARGE SCALE GENOMIC DNA]</scope>
    <source>
        <strain evidence="6 7">JCM 11654</strain>
    </source>
</reference>
<dbReference type="PANTHER" id="PTHR42862:SF1">
    <property type="entry name" value="DELTA-1-PYRROLINE-5-CARBOXYLATE DEHYDROGENASE 2, ISOFORM A-RELATED"/>
    <property type="match status" value="1"/>
</dbReference>
<feature type="domain" description="Aldehyde dehydrogenase" evidence="4">
    <location>
        <begin position="601"/>
        <end position="998"/>
    </location>
</feature>
<name>A0A3L7AGP7_9MICO</name>
<dbReference type="GO" id="GO:0003842">
    <property type="term" value="F:L-glutamate gamma-semialdehyde dehydrogenase activity"/>
    <property type="evidence" value="ECO:0007669"/>
    <property type="project" value="TreeGrafter"/>
</dbReference>
<evidence type="ECO:0000313" key="7">
    <source>
        <dbReference type="Proteomes" id="UP000269438"/>
    </source>
</evidence>
<evidence type="ECO:0000256" key="1">
    <source>
        <dbReference type="ARBA" id="ARBA00023002"/>
    </source>
</evidence>
<dbReference type="Proteomes" id="UP000269438">
    <property type="component" value="Unassembled WGS sequence"/>
</dbReference>
<dbReference type="RefSeq" id="WP_121689709.1">
    <property type="nucleotide sequence ID" value="NZ_RCUY01000017.1"/>
</dbReference>
<dbReference type="InterPro" id="IPR016162">
    <property type="entry name" value="Ald_DH_N"/>
</dbReference>
<dbReference type="OrthoDB" id="6882680at2"/>
<keyword evidence="1" id="KW-0560">Oxidoreductase</keyword>
<dbReference type="SUPFAM" id="SSF51730">
    <property type="entry name" value="FAD-linked oxidoreductase"/>
    <property type="match status" value="1"/>
</dbReference>
<protein>
    <submittedName>
        <fullName evidence="6">Aldehyde dehydrogenase family protein</fullName>
    </submittedName>
</protein>
<feature type="region of interest" description="Disordered" evidence="3">
    <location>
        <begin position="474"/>
        <end position="496"/>
    </location>
</feature>
<accession>A0A3L7AGP7</accession>
<dbReference type="Pfam" id="PF01619">
    <property type="entry name" value="Pro_dh"/>
    <property type="match status" value="1"/>
</dbReference>
<comment type="caution">
    <text evidence="6">The sequence shown here is derived from an EMBL/GenBank/DDBJ whole genome shotgun (WGS) entry which is preliminary data.</text>
</comment>
<dbReference type="InterPro" id="IPR015590">
    <property type="entry name" value="Aldehyde_DH_dom"/>
</dbReference>
<dbReference type="Pfam" id="PF00171">
    <property type="entry name" value="Aldedh"/>
    <property type="match status" value="1"/>
</dbReference>
<dbReference type="SUPFAM" id="SSF53720">
    <property type="entry name" value="ALDH-like"/>
    <property type="match status" value="1"/>
</dbReference>
<sequence length="1247" mass="132985">MADRTPATDTDYDRLARESVALAREWVLRAANAPIRPEAARAEALHGDPGVLALVTHLLDDVVRPEGGFVAGAALAALNVPTPEGSPVPAQPAGTDAAPVVEPVPSLTARQRTALRVGALLGPGLPALTLPSVRKLTRELTEHLVIEAPDTELRERFAAIRTQGVQLGVLPMGTAVLGDDGAARALDRVSTLAHRDDVDRVSVRVSDLVTNASPWAFEPALEMVTARVGALVASASRSAGTLVELVVEDYRELDLTQAVLIRLLADPALRAYPLSIALPVSLPDVLESVTTLSDHASARVAAGGAPLGIRLSAGDRVPDERVTATLTGWPVATYPTVQEAEANLFRVLSWVCTPERMHALRVCVSVPNLFDLAFTLLLAAERGVSDALEYALPLGVLPRYTGLLQTVLGRLTLLAPVVADKQLADAGEYLVRTLREFEDDGFLGASSQLVADPVLLDRETERFRAAVRQLRTERRHLPEPRRTQNRESEWSVEPRAESVQLITDQPEVPDSFNLPTEALTRTPVEEVGMTEQVLRLSRHAQPESPFDSVRIFDSTTIAPTVQTAHGAPGFGLAPDTDPSLAANRAWANRIRARAVESTLGTETIEAAAILNPEEIAVVLADAARAASTVVLRAAADRAALSRRIGFALAANRDRLLEIAVHETGTLLPDADREVSDAIDLAHYYAATSRELDTLRGARFAAPGVIVVAGFSASPIADPAAGVIAALAVGAVVLLHPAPHARRSAAVLAESLWEAGVSRDQLRLVNITDADTERALIIHPVVSRVLLRGDHAAAERYLEWKPDLDLRAELPGKNTIIVMPSADLDQAVAHIVSDAFGHAGQLRESASLVIVVGSAARSEHFRHQLVDATNSLVSGPTEDPATTLAPLFGAASPVLATALADLPGAQSWLLEPTPLPEDGRHWRPGIREGIEHGADFQRQIIQGPTLGIMRATTLREALRYVNATGGGRQAALHTRDAEDLSEWLDRIDAGSLHVNRSMTDLRVQRQPGTAHGAARRGPGAAPGGPNHLIALGDWVPDAGTSSSTLHLRGLDSRIRGLIEAAQPALSYDRFDLLRRAALSDAIAWGTGYGAIQDASELGIERNLLRYRSVPVAIRAGEDAELGEVLRVIIAALRVKSAFTVSLAAGVPAGVRQALGGLGVVMSIESDAEWIVRLLGSDTPPSRVRLVGPLRADLRTELIRVAGASAPTVFAGEVTASGRVELLHYLREQSISIAAHRFGRPDPWSDEVL</sequence>
<evidence type="ECO:0000313" key="6">
    <source>
        <dbReference type="EMBL" id="RLP78831.1"/>
    </source>
</evidence>
<organism evidence="6 7">
    <name type="scientific">Mycetocola lacteus</name>
    <dbReference type="NCBI Taxonomy" id="76637"/>
    <lineage>
        <taxon>Bacteria</taxon>
        <taxon>Bacillati</taxon>
        <taxon>Actinomycetota</taxon>
        <taxon>Actinomycetes</taxon>
        <taxon>Micrococcales</taxon>
        <taxon>Microbacteriaceae</taxon>
        <taxon>Mycetocola</taxon>
    </lineage>
</organism>
<dbReference type="EMBL" id="RCUY01000017">
    <property type="protein sequence ID" value="RLP78831.1"/>
    <property type="molecule type" value="Genomic_DNA"/>
</dbReference>
<dbReference type="GO" id="GO:0010133">
    <property type="term" value="P:L-proline catabolic process to L-glutamate"/>
    <property type="evidence" value="ECO:0007669"/>
    <property type="project" value="TreeGrafter"/>
</dbReference>
<evidence type="ECO:0000256" key="2">
    <source>
        <dbReference type="ARBA" id="ARBA00023027"/>
    </source>
</evidence>
<dbReference type="AlphaFoldDB" id="A0A3L7AGP7"/>
<dbReference type="Gene3D" id="3.40.309.10">
    <property type="entry name" value="Aldehyde Dehydrogenase, Chain A, domain 2"/>
    <property type="match status" value="1"/>
</dbReference>
<evidence type="ECO:0000259" key="4">
    <source>
        <dbReference type="Pfam" id="PF00171"/>
    </source>
</evidence>
<keyword evidence="2" id="KW-0520">NAD</keyword>
<dbReference type="InterPro" id="IPR002872">
    <property type="entry name" value="Proline_DH_dom"/>
</dbReference>
<evidence type="ECO:0000259" key="5">
    <source>
        <dbReference type="Pfam" id="PF01619"/>
    </source>
</evidence>